<organism evidence="2 3">
    <name type="scientific">Anisodus tanguticus</name>
    <dbReference type="NCBI Taxonomy" id="243964"/>
    <lineage>
        <taxon>Eukaryota</taxon>
        <taxon>Viridiplantae</taxon>
        <taxon>Streptophyta</taxon>
        <taxon>Embryophyta</taxon>
        <taxon>Tracheophyta</taxon>
        <taxon>Spermatophyta</taxon>
        <taxon>Magnoliopsida</taxon>
        <taxon>eudicotyledons</taxon>
        <taxon>Gunneridae</taxon>
        <taxon>Pentapetalae</taxon>
        <taxon>asterids</taxon>
        <taxon>lamiids</taxon>
        <taxon>Solanales</taxon>
        <taxon>Solanaceae</taxon>
        <taxon>Solanoideae</taxon>
        <taxon>Hyoscyameae</taxon>
        <taxon>Anisodus</taxon>
    </lineage>
</organism>
<dbReference type="GO" id="GO:0008641">
    <property type="term" value="F:ubiquitin-like modifier activating enzyme activity"/>
    <property type="evidence" value="ECO:0007669"/>
    <property type="project" value="InterPro"/>
</dbReference>
<reference evidence="2" key="1">
    <citation type="submission" date="2023-12" db="EMBL/GenBank/DDBJ databases">
        <title>Genome assembly of Anisodus tanguticus.</title>
        <authorList>
            <person name="Wang Y.-J."/>
        </authorList>
    </citation>
    <scope>NUCLEOTIDE SEQUENCE</scope>
    <source>
        <strain evidence="2">KB-2021</strain>
        <tissue evidence="2">Leaf</tissue>
    </source>
</reference>
<dbReference type="Proteomes" id="UP001291623">
    <property type="component" value="Unassembled WGS sequence"/>
</dbReference>
<evidence type="ECO:0000313" key="2">
    <source>
        <dbReference type="EMBL" id="KAK4370174.1"/>
    </source>
</evidence>
<feature type="chain" id="PRO_5042193934" evidence="1">
    <location>
        <begin position="19"/>
        <end position="129"/>
    </location>
</feature>
<keyword evidence="3" id="KW-1185">Reference proteome</keyword>
<protein>
    <submittedName>
        <fullName evidence="2">Uncharacterized protein</fullName>
    </submittedName>
</protein>
<gene>
    <name evidence="2" type="ORF">RND71_009649</name>
</gene>
<keyword evidence="1" id="KW-0732">Signal</keyword>
<sequence>MVTRVLCLFGCLFRFTETIALNTTDAVVHKHTPYIIILVKIAEEWAHSHGGNLPSTREEKRRFKDLIKSKMITMDEENYKEASYKSVESLGWSLDDSNPVFSGQWFLFTDIAPALITKILFSPSTNIHS</sequence>
<accession>A0AAE1SIF8</accession>
<evidence type="ECO:0000313" key="3">
    <source>
        <dbReference type="Proteomes" id="UP001291623"/>
    </source>
</evidence>
<comment type="caution">
    <text evidence="2">The sequence shown here is derived from an EMBL/GenBank/DDBJ whole genome shotgun (WGS) entry which is preliminary data.</text>
</comment>
<proteinExistence type="predicted"/>
<dbReference type="AlphaFoldDB" id="A0AAE1SIF8"/>
<dbReference type="SUPFAM" id="SSF69572">
    <property type="entry name" value="Activating enzymes of the ubiquitin-like proteins"/>
    <property type="match status" value="1"/>
</dbReference>
<dbReference type="EMBL" id="JAVYJV010000005">
    <property type="protein sequence ID" value="KAK4370174.1"/>
    <property type="molecule type" value="Genomic_DNA"/>
</dbReference>
<name>A0AAE1SIF8_9SOLA</name>
<feature type="signal peptide" evidence="1">
    <location>
        <begin position="1"/>
        <end position="18"/>
    </location>
</feature>
<dbReference type="InterPro" id="IPR035985">
    <property type="entry name" value="Ubiquitin-activating_enz"/>
</dbReference>
<evidence type="ECO:0000256" key="1">
    <source>
        <dbReference type="SAM" id="SignalP"/>
    </source>
</evidence>